<dbReference type="GeneID" id="33333583"/>
<feature type="transmembrane region" description="Helical" evidence="1">
    <location>
        <begin position="94"/>
        <end position="113"/>
    </location>
</feature>
<gene>
    <name evidence="2" type="ORF">A3L14_04135</name>
    <name evidence="3" type="ORF">SAMN05216170_1443</name>
</gene>
<reference evidence="2 5" key="1">
    <citation type="submission" date="2016-04" db="EMBL/GenBank/DDBJ databases">
        <title>Complete genome sequence of Thermococcus thioreducens type strain OGL-20P.</title>
        <authorList>
            <person name="Oger P.M."/>
        </authorList>
    </citation>
    <scope>NUCLEOTIDE SEQUENCE [LARGE SCALE GENOMIC DNA]</scope>
    <source>
        <strain evidence="2 5">OGL-20P</strain>
    </source>
</reference>
<feature type="transmembrane region" description="Helical" evidence="1">
    <location>
        <begin position="6"/>
        <end position="23"/>
    </location>
</feature>
<organism evidence="3 4">
    <name type="scientific">Thermococcus thioreducens</name>
    <dbReference type="NCBI Taxonomy" id="277988"/>
    <lineage>
        <taxon>Archaea</taxon>
        <taxon>Methanobacteriati</taxon>
        <taxon>Methanobacteriota</taxon>
        <taxon>Thermococci</taxon>
        <taxon>Thermococcales</taxon>
        <taxon>Thermococcaceae</taxon>
        <taxon>Thermococcus</taxon>
    </lineage>
</organism>
<keyword evidence="5" id="KW-1185">Reference proteome</keyword>
<dbReference type="RefSeq" id="WP_074631385.1">
    <property type="nucleotide sequence ID" value="NZ_CP015105.1"/>
</dbReference>
<name>A0A1I0P232_9EURY</name>
<feature type="transmembrane region" description="Helical" evidence="1">
    <location>
        <begin position="119"/>
        <end position="139"/>
    </location>
</feature>
<dbReference type="Proteomes" id="UP000182125">
    <property type="component" value="Unassembled WGS sequence"/>
</dbReference>
<feature type="transmembrane region" description="Helical" evidence="1">
    <location>
        <begin position="54"/>
        <end position="74"/>
    </location>
</feature>
<dbReference type="EMBL" id="CP015105">
    <property type="protein sequence ID" value="ASJ12118.1"/>
    <property type="molecule type" value="Genomic_DNA"/>
</dbReference>
<reference evidence="3 4" key="2">
    <citation type="submission" date="2016-10" db="EMBL/GenBank/DDBJ databases">
        <authorList>
            <person name="de Groot N.N."/>
        </authorList>
    </citation>
    <scope>NUCLEOTIDE SEQUENCE [LARGE SCALE GENOMIC DNA]</scope>
    <source>
        <strain evidence="3 4">OGL-20</strain>
    </source>
</reference>
<evidence type="ECO:0000313" key="3">
    <source>
        <dbReference type="EMBL" id="SEW08048.1"/>
    </source>
</evidence>
<dbReference type="AlphaFoldDB" id="A0A1I0P232"/>
<proteinExistence type="predicted"/>
<evidence type="ECO:0000313" key="4">
    <source>
        <dbReference type="Proteomes" id="UP000182125"/>
    </source>
</evidence>
<protein>
    <submittedName>
        <fullName evidence="3">Uncharacterized protein</fullName>
    </submittedName>
</protein>
<dbReference type="OrthoDB" id="378176at2157"/>
<accession>A0A1I0P232</accession>
<feature type="transmembrane region" description="Helical" evidence="1">
    <location>
        <begin position="30"/>
        <end position="48"/>
    </location>
</feature>
<evidence type="ECO:0000256" key="1">
    <source>
        <dbReference type="SAM" id="Phobius"/>
    </source>
</evidence>
<keyword evidence="1" id="KW-0812">Transmembrane</keyword>
<keyword evidence="1" id="KW-1133">Transmembrane helix</keyword>
<evidence type="ECO:0000313" key="2">
    <source>
        <dbReference type="EMBL" id="ASJ12118.1"/>
    </source>
</evidence>
<sequence>MITIDISTAVIVALYTLVGVVLIKKNPHKALSLLLIAYIVSAIITSKISEWYSFSLLIPLLYYGIFLQITQNIIKYLENKPKKGGKRYKNMKGYRILVFIPSSLGIVSIPMILETSPFGGVLLWFIILLAPIGLIWSMLSKIDELASEI</sequence>
<dbReference type="KEGG" id="ttd:A3L14_04135"/>
<dbReference type="Proteomes" id="UP000250136">
    <property type="component" value="Chromosome"/>
</dbReference>
<keyword evidence="1" id="KW-0472">Membrane</keyword>
<evidence type="ECO:0000313" key="5">
    <source>
        <dbReference type="Proteomes" id="UP000250136"/>
    </source>
</evidence>
<dbReference type="EMBL" id="FOIW01000002">
    <property type="protein sequence ID" value="SEW08048.1"/>
    <property type="molecule type" value="Genomic_DNA"/>
</dbReference>